<name>A0A7W8BGK1_STREU</name>
<feature type="region of interest" description="Disordered" evidence="1">
    <location>
        <begin position="210"/>
        <end position="292"/>
    </location>
</feature>
<dbReference type="OrthoDB" id="508445at2"/>
<organism evidence="2 3">
    <name type="scientific">Streptomyces eurocidicus</name>
    <name type="common">Streptoverticillium eurocidicus</name>
    <dbReference type="NCBI Taxonomy" id="66423"/>
    <lineage>
        <taxon>Bacteria</taxon>
        <taxon>Bacillati</taxon>
        <taxon>Actinomycetota</taxon>
        <taxon>Actinomycetes</taxon>
        <taxon>Kitasatosporales</taxon>
        <taxon>Streptomycetaceae</taxon>
        <taxon>Streptomyces</taxon>
    </lineage>
</organism>
<dbReference type="PANTHER" id="PTHR35040">
    <property type="match status" value="1"/>
</dbReference>
<gene>
    <name evidence="2" type="ORF">FHS36_005819</name>
</gene>
<dbReference type="PANTHER" id="PTHR35040:SF9">
    <property type="entry name" value="4-LIKE CELL SURFACE PROTEIN, PUTATIVE (AFU_ORTHOLOGUE AFUA_4G14080)-RELATED"/>
    <property type="match status" value="1"/>
</dbReference>
<dbReference type="EMBL" id="JACHJF010000026">
    <property type="protein sequence ID" value="MBB5122348.1"/>
    <property type="molecule type" value="Genomic_DNA"/>
</dbReference>
<evidence type="ECO:0000313" key="2">
    <source>
        <dbReference type="EMBL" id="MBB5122348.1"/>
    </source>
</evidence>
<sequence length="292" mass="29873">MTRPAAAGRAGRAGLLVPLYVHPATDPGAWAALVAAAPRLRAVVLNAADGPGRLPDPAFAEAAARLRGAGVPVLGYVDTAYGNRPAREIVGDVRRHRRWYGVDGVFLDQAAAGPGALPHYRRLVRLARALGAGTAVLNPGTHPDPGYARVADVLVTFEGGWEAYRTAGVPAWTADHPPERFCHLVHGVPEEHTALVARTAERRGAAVHCAVPGTGANPWRSVPGDGTGAARTDPGAARETAPGPGTGPEPGPVTGPEARRGPVPEPGTAPGTAPGSATDTAPAHAPEREGAR</sequence>
<dbReference type="AlphaFoldDB" id="A0A7W8BGK1"/>
<feature type="compositionally biased region" description="Low complexity" evidence="1">
    <location>
        <begin position="266"/>
        <end position="283"/>
    </location>
</feature>
<feature type="compositionally biased region" description="Low complexity" evidence="1">
    <location>
        <begin position="234"/>
        <end position="243"/>
    </location>
</feature>
<evidence type="ECO:0000256" key="1">
    <source>
        <dbReference type="SAM" id="MobiDB-lite"/>
    </source>
</evidence>
<reference evidence="2 3" key="1">
    <citation type="submission" date="2020-08" db="EMBL/GenBank/DDBJ databases">
        <title>Genomic Encyclopedia of Type Strains, Phase III (KMG-III): the genomes of soil and plant-associated and newly described type strains.</title>
        <authorList>
            <person name="Whitman W."/>
        </authorList>
    </citation>
    <scope>NUCLEOTIDE SEQUENCE [LARGE SCALE GENOMIC DNA]</scope>
    <source>
        <strain evidence="2 3">CECT 3259</strain>
    </source>
</reference>
<comment type="caution">
    <text evidence="2">The sequence shown here is derived from an EMBL/GenBank/DDBJ whole genome shotgun (WGS) entry which is preliminary data.</text>
</comment>
<dbReference type="InterPro" id="IPR021986">
    <property type="entry name" value="Spherulin4"/>
</dbReference>
<evidence type="ECO:0000313" key="3">
    <source>
        <dbReference type="Proteomes" id="UP000528608"/>
    </source>
</evidence>
<dbReference type="Proteomes" id="UP000528608">
    <property type="component" value="Unassembled WGS sequence"/>
</dbReference>
<protein>
    <submittedName>
        <fullName evidence="2">Uncharacterized protein</fullName>
    </submittedName>
</protein>
<accession>A0A7W8BGK1</accession>
<proteinExistence type="predicted"/>
<dbReference type="Pfam" id="PF12138">
    <property type="entry name" value="Spherulin4"/>
    <property type="match status" value="1"/>
</dbReference>